<keyword evidence="7 9" id="KW-0503">Monooxygenase</keyword>
<dbReference type="InterPro" id="IPR017972">
    <property type="entry name" value="Cyt_P450_CS"/>
</dbReference>
<keyword evidence="5 9" id="KW-0560">Oxidoreductase</keyword>
<dbReference type="Proteomes" id="UP000541444">
    <property type="component" value="Unassembled WGS sequence"/>
</dbReference>
<dbReference type="InterPro" id="IPR036396">
    <property type="entry name" value="Cyt_P450_sf"/>
</dbReference>
<dbReference type="GO" id="GO:0005506">
    <property type="term" value="F:iron ion binding"/>
    <property type="evidence" value="ECO:0007669"/>
    <property type="project" value="InterPro"/>
</dbReference>
<feature type="binding site" description="axial binding residue" evidence="8">
    <location>
        <position position="461"/>
    </location>
    <ligand>
        <name>heme</name>
        <dbReference type="ChEBI" id="CHEBI:30413"/>
    </ligand>
    <ligandPart>
        <name>Fe</name>
        <dbReference type="ChEBI" id="CHEBI:18248"/>
    </ligandPart>
</feature>
<dbReference type="GO" id="GO:0004497">
    <property type="term" value="F:monooxygenase activity"/>
    <property type="evidence" value="ECO:0007669"/>
    <property type="project" value="UniProtKB-KW"/>
</dbReference>
<dbReference type="Gene3D" id="1.10.630.10">
    <property type="entry name" value="Cytochrome P450"/>
    <property type="match status" value="1"/>
</dbReference>
<evidence type="ECO:0000313" key="11">
    <source>
        <dbReference type="EMBL" id="KAF6172900.1"/>
    </source>
</evidence>
<dbReference type="FunFam" id="1.10.630.10:FF:000126">
    <property type="entry name" value="Predicted protein"/>
    <property type="match status" value="1"/>
</dbReference>
<feature type="transmembrane region" description="Helical" evidence="10">
    <location>
        <begin position="40"/>
        <end position="59"/>
    </location>
</feature>
<name>A0A7J7P0Q4_9MAGN</name>
<evidence type="ECO:0008006" key="13">
    <source>
        <dbReference type="Google" id="ProtNLM"/>
    </source>
</evidence>
<evidence type="ECO:0000256" key="2">
    <source>
        <dbReference type="ARBA" id="ARBA00010617"/>
    </source>
</evidence>
<accession>A0A7J7P0Q4</accession>
<comment type="similarity">
    <text evidence="2 9">Belongs to the cytochrome P450 family.</text>
</comment>
<proteinExistence type="inferred from homology"/>
<keyword evidence="10" id="KW-1133">Transmembrane helix</keyword>
<reference evidence="11 12" key="1">
    <citation type="journal article" date="2020" name="IScience">
        <title>Genome Sequencing of the Endangered Kingdonia uniflora (Circaeasteraceae, Ranunculales) Reveals Potential Mechanisms of Evolutionary Specialization.</title>
        <authorList>
            <person name="Sun Y."/>
            <person name="Deng T."/>
            <person name="Zhang A."/>
            <person name="Moore M.J."/>
            <person name="Landis J.B."/>
            <person name="Lin N."/>
            <person name="Zhang H."/>
            <person name="Zhang X."/>
            <person name="Huang J."/>
            <person name="Zhang X."/>
            <person name="Sun H."/>
            <person name="Wang H."/>
        </authorList>
    </citation>
    <scope>NUCLEOTIDE SEQUENCE [LARGE SCALE GENOMIC DNA]</scope>
    <source>
        <strain evidence="11">TB1705</strain>
        <tissue evidence="11">Leaf</tissue>
    </source>
</reference>
<keyword evidence="12" id="KW-1185">Reference proteome</keyword>
<evidence type="ECO:0000256" key="1">
    <source>
        <dbReference type="ARBA" id="ARBA00001971"/>
    </source>
</evidence>
<dbReference type="AlphaFoldDB" id="A0A7J7P0Q4"/>
<dbReference type="InterPro" id="IPR002401">
    <property type="entry name" value="Cyt_P450_E_grp-I"/>
</dbReference>
<keyword evidence="4 8" id="KW-0479">Metal-binding</keyword>
<dbReference type="PRINTS" id="PR00463">
    <property type="entry name" value="EP450I"/>
</dbReference>
<keyword evidence="6 8" id="KW-0408">Iron</keyword>
<evidence type="ECO:0000256" key="8">
    <source>
        <dbReference type="PIRSR" id="PIRSR602401-1"/>
    </source>
</evidence>
<evidence type="ECO:0000256" key="9">
    <source>
        <dbReference type="RuleBase" id="RU000461"/>
    </source>
</evidence>
<comment type="cofactor">
    <cofactor evidence="1 8">
        <name>heme</name>
        <dbReference type="ChEBI" id="CHEBI:30413"/>
    </cofactor>
</comment>
<evidence type="ECO:0000256" key="5">
    <source>
        <dbReference type="ARBA" id="ARBA00023002"/>
    </source>
</evidence>
<dbReference type="GO" id="GO:0020037">
    <property type="term" value="F:heme binding"/>
    <property type="evidence" value="ECO:0007669"/>
    <property type="project" value="InterPro"/>
</dbReference>
<protein>
    <recommendedName>
        <fullName evidence="13">Cytochrome P450</fullName>
    </recommendedName>
</protein>
<sequence length="518" mass="59614">MRKESCSTHNTTQHNDKLNSKAMVELSHAQQWLEGQGEGWFNNLTLSLLFLLFISVLFWRKFNRVSSTKLNLPPSPPKLPLIGHLHHLFPFFHSACRDLSNKYGPIMLLQLGHAPFLIVSSPDTAKKILMTQDTEFADRPLMTAARIIMRGYTNVIFAPYGEYWRQGKKLFGEGLLSLQRVQSFKHVREKISRSCSLQTPVNLGEMFRAFITKTSFRCAITTTSQDGHRLAKMYNGVMTIMGDFSFEYFFPSLGWMDVLTGFRRRLRKIIQENDIFLDQLIEEHISKSTHNCRKKEDLLDLLLQKEYNLTRGNIKALILDLFLGSDDVATSLEWAFAKIFNKPNVMKKAQEEVRRVVGMKSKVHEEDIHQMEYLKCVLKETLRLHPAGPTLVPRINNKVASVNGYDIPPNTTVLVNVWAIQRDPKIWDNAEEFIPKRFTNKSEIKSPDHTFIPFGTGKRLCPGISFGIAILELFLANLLFHFDWKLPGDLKELDMTEWQGFSLKMKAPLELIPISHFA</sequence>
<evidence type="ECO:0000313" key="12">
    <source>
        <dbReference type="Proteomes" id="UP000541444"/>
    </source>
</evidence>
<keyword evidence="10" id="KW-0812">Transmembrane</keyword>
<evidence type="ECO:0000256" key="6">
    <source>
        <dbReference type="ARBA" id="ARBA00023004"/>
    </source>
</evidence>
<dbReference type="PANTHER" id="PTHR47955">
    <property type="entry name" value="CYTOCHROME P450 FAMILY 71 PROTEIN"/>
    <property type="match status" value="1"/>
</dbReference>
<dbReference type="SUPFAM" id="SSF48264">
    <property type="entry name" value="Cytochrome P450"/>
    <property type="match status" value="1"/>
</dbReference>
<evidence type="ECO:0000256" key="10">
    <source>
        <dbReference type="SAM" id="Phobius"/>
    </source>
</evidence>
<evidence type="ECO:0000256" key="7">
    <source>
        <dbReference type="ARBA" id="ARBA00023033"/>
    </source>
</evidence>
<dbReference type="PANTHER" id="PTHR47955:SF18">
    <property type="entry name" value="CYTOCHROME P450 71A1-LIKE"/>
    <property type="match status" value="1"/>
</dbReference>
<gene>
    <name evidence="11" type="ORF">GIB67_035454</name>
</gene>
<evidence type="ECO:0000256" key="3">
    <source>
        <dbReference type="ARBA" id="ARBA00022617"/>
    </source>
</evidence>
<dbReference type="PROSITE" id="PS00086">
    <property type="entry name" value="CYTOCHROME_P450"/>
    <property type="match status" value="1"/>
</dbReference>
<dbReference type="Pfam" id="PF00067">
    <property type="entry name" value="p450"/>
    <property type="match status" value="1"/>
</dbReference>
<dbReference type="EMBL" id="JACGCM010000376">
    <property type="protein sequence ID" value="KAF6172900.1"/>
    <property type="molecule type" value="Genomic_DNA"/>
</dbReference>
<dbReference type="GO" id="GO:0016705">
    <property type="term" value="F:oxidoreductase activity, acting on paired donors, with incorporation or reduction of molecular oxygen"/>
    <property type="evidence" value="ECO:0007669"/>
    <property type="project" value="InterPro"/>
</dbReference>
<dbReference type="OrthoDB" id="1844152at2759"/>
<dbReference type="CDD" id="cd11072">
    <property type="entry name" value="CYP71-like"/>
    <property type="match status" value="1"/>
</dbReference>
<dbReference type="PRINTS" id="PR00385">
    <property type="entry name" value="P450"/>
</dbReference>
<dbReference type="GO" id="GO:0044550">
    <property type="term" value="P:secondary metabolite biosynthetic process"/>
    <property type="evidence" value="ECO:0007669"/>
    <property type="project" value="UniProtKB-ARBA"/>
</dbReference>
<evidence type="ECO:0000256" key="4">
    <source>
        <dbReference type="ARBA" id="ARBA00022723"/>
    </source>
</evidence>
<keyword evidence="3 8" id="KW-0349">Heme</keyword>
<keyword evidence="10" id="KW-0472">Membrane</keyword>
<comment type="caution">
    <text evidence="11">The sequence shown here is derived from an EMBL/GenBank/DDBJ whole genome shotgun (WGS) entry which is preliminary data.</text>
</comment>
<dbReference type="InterPro" id="IPR001128">
    <property type="entry name" value="Cyt_P450"/>
</dbReference>
<organism evidence="11 12">
    <name type="scientific">Kingdonia uniflora</name>
    <dbReference type="NCBI Taxonomy" id="39325"/>
    <lineage>
        <taxon>Eukaryota</taxon>
        <taxon>Viridiplantae</taxon>
        <taxon>Streptophyta</taxon>
        <taxon>Embryophyta</taxon>
        <taxon>Tracheophyta</taxon>
        <taxon>Spermatophyta</taxon>
        <taxon>Magnoliopsida</taxon>
        <taxon>Ranunculales</taxon>
        <taxon>Circaeasteraceae</taxon>
        <taxon>Kingdonia</taxon>
    </lineage>
</organism>